<dbReference type="AlphaFoldDB" id="A0A7S4DMR5"/>
<evidence type="ECO:0000313" key="4">
    <source>
        <dbReference type="EMBL" id="CAE0658713.1"/>
    </source>
</evidence>
<protein>
    <recommendedName>
        <fullName evidence="3">RING-type domain-containing protein</fullName>
    </recommendedName>
</protein>
<reference evidence="4" key="1">
    <citation type="submission" date="2021-01" db="EMBL/GenBank/DDBJ databases">
        <authorList>
            <person name="Corre E."/>
            <person name="Pelletier E."/>
            <person name="Niang G."/>
            <person name="Scheremetjew M."/>
            <person name="Finn R."/>
            <person name="Kale V."/>
            <person name="Holt S."/>
            <person name="Cochrane G."/>
            <person name="Meng A."/>
            <person name="Brown T."/>
            <person name="Cohen L."/>
        </authorList>
    </citation>
    <scope>NUCLEOTIDE SEQUENCE</scope>
    <source>
        <strain evidence="4">CCCM811</strain>
    </source>
</reference>
<dbReference type="Gene3D" id="3.30.40.10">
    <property type="entry name" value="Zinc/RING finger domain, C3HC4 (zinc finger)"/>
    <property type="match status" value="1"/>
</dbReference>
<organism evidence="4">
    <name type="scientific">Lotharella globosa</name>
    <dbReference type="NCBI Taxonomy" id="91324"/>
    <lineage>
        <taxon>Eukaryota</taxon>
        <taxon>Sar</taxon>
        <taxon>Rhizaria</taxon>
        <taxon>Cercozoa</taxon>
        <taxon>Chlorarachniophyceae</taxon>
        <taxon>Lotharella</taxon>
    </lineage>
</organism>
<dbReference type="Pfam" id="PF13920">
    <property type="entry name" value="zf-C3HC4_3"/>
    <property type="match status" value="1"/>
</dbReference>
<feature type="compositionally biased region" description="Polar residues" evidence="2">
    <location>
        <begin position="331"/>
        <end position="355"/>
    </location>
</feature>
<dbReference type="InterPro" id="IPR013083">
    <property type="entry name" value="Znf_RING/FYVE/PHD"/>
</dbReference>
<keyword evidence="1" id="KW-0863">Zinc-finger</keyword>
<feature type="compositionally biased region" description="Basic and acidic residues" evidence="2">
    <location>
        <begin position="356"/>
        <end position="376"/>
    </location>
</feature>
<dbReference type="PROSITE" id="PS50089">
    <property type="entry name" value="ZF_RING_2"/>
    <property type="match status" value="1"/>
</dbReference>
<evidence type="ECO:0000256" key="2">
    <source>
        <dbReference type="SAM" id="MobiDB-lite"/>
    </source>
</evidence>
<dbReference type="InterPro" id="IPR001841">
    <property type="entry name" value="Znf_RING"/>
</dbReference>
<dbReference type="PANTHER" id="PTHR14879:SF5">
    <property type="entry name" value="RING-TYPE DOMAIN-CONTAINING PROTEIN"/>
    <property type="match status" value="1"/>
</dbReference>
<gene>
    <name evidence="4" type="ORF">LGLO00237_LOCUS10285</name>
</gene>
<keyword evidence="1" id="KW-0479">Metal-binding</keyword>
<evidence type="ECO:0000259" key="3">
    <source>
        <dbReference type="PROSITE" id="PS50089"/>
    </source>
</evidence>
<dbReference type="SMART" id="SM00184">
    <property type="entry name" value="RING"/>
    <property type="match status" value="1"/>
</dbReference>
<dbReference type="InterPro" id="IPR051728">
    <property type="entry name" value="RING-FYVE_E3_ubiquitin-ligase"/>
</dbReference>
<dbReference type="SUPFAM" id="SSF57850">
    <property type="entry name" value="RING/U-box"/>
    <property type="match status" value="1"/>
</dbReference>
<dbReference type="EMBL" id="HBIV01014030">
    <property type="protein sequence ID" value="CAE0658713.1"/>
    <property type="molecule type" value="Transcribed_RNA"/>
</dbReference>
<feature type="domain" description="RING-type" evidence="3">
    <location>
        <begin position="469"/>
        <end position="503"/>
    </location>
</feature>
<proteinExistence type="predicted"/>
<keyword evidence="1" id="KW-0862">Zinc</keyword>
<dbReference type="GO" id="GO:0008270">
    <property type="term" value="F:zinc ion binding"/>
    <property type="evidence" value="ECO:0007669"/>
    <property type="project" value="UniProtKB-KW"/>
</dbReference>
<accession>A0A7S4DMR5</accession>
<sequence>MNLSISKIGPAEHLSGKWSGWSRPNSNPQKQTLWQDLNIKFSPGAQGTLSLSGEGFSLWAGDRISFIMTGTVDLSSKRIVLTKTHTGKFTSVVKYEGEVDLIAMTIQGTYSRGKFELKHTYHISRSLSMSPKSTVEPTRKIRPASTSTSSSIVSLNGMWSGYSTKKKERTDWKECDISFEVSRTNTAFVRGTGVSVWKGKCIPFRIEGLFDGKSGSGSITKTHTGQYRNSIAYAITVHPKQQIIRGNNQSSVFVLERLSASTSKSTETGADTARPPIKLDPLLSSAQYSPAASTIASSTASWGLYQNYSNASQLAGTSNYASSYFDDSYTPDTSQATAGPSNGGTQLTTPTSSNSKDGKFSFERSRSERGLDDRKSSATFSPGLKSLLSPRHLHSGTNAVAIQYKAFLQGLMLTKKLSTEQLQALSDFRRKHKIDIELHKATLKDIGITEEVFDKMKETDDDIDDKQLCKICYEREMDCALLPCGHMVCMQCSTRISRCPHCRERFERTQKLFRS</sequence>
<feature type="region of interest" description="Disordered" evidence="2">
    <location>
        <begin position="331"/>
        <end position="378"/>
    </location>
</feature>
<name>A0A7S4DMR5_9EUKA</name>
<dbReference type="PANTHER" id="PTHR14879">
    <property type="entry name" value="CASPASE REGULATOR, RING FINGER DOMAIN-CONTAINING"/>
    <property type="match status" value="1"/>
</dbReference>
<evidence type="ECO:0000256" key="1">
    <source>
        <dbReference type="PROSITE-ProRule" id="PRU00175"/>
    </source>
</evidence>